<gene>
    <name evidence="2" type="ORF">CAUJ_LOCUS8851</name>
</gene>
<name>A0A8S1HCZ8_9PELO</name>
<dbReference type="Proteomes" id="UP000835052">
    <property type="component" value="Unassembled WGS sequence"/>
</dbReference>
<feature type="region of interest" description="Disordered" evidence="1">
    <location>
        <begin position="68"/>
        <end position="107"/>
    </location>
</feature>
<evidence type="ECO:0000256" key="1">
    <source>
        <dbReference type="SAM" id="MobiDB-lite"/>
    </source>
</evidence>
<dbReference type="SUPFAM" id="SSF54236">
    <property type="entry name" value="Ubiquitin-like"/>
    <property type="match status" value="1"/>
</dbReference>
<evidence type="ECO:0008006" key="4">
    <source>
        <dbReference type="Google" id="ProtNLM"/>
    </source>
</evidence>
<accession>A0A8S1HCZ8</accession>
<sequence>MRVSVKVRTTGKIIPLADLTGTDTICRLYQKVEEIYTKSDFTLHIGSERLEDKSKTLEEAGIVDGDRLFLDSGGPPVAEKRNRPPIVSEGYPPPTTDPSSSGSSTDNMEDFRNAICRAVTDIMNDFGYSFSSMQSWNGDGSSGFEQTFLSPQRHGVRMTVGVILQILRRPGGGLESVGNTFIFRDSTRNFVNMFNIMPINVADDVRRGIGGLLKNQISSASLSNIFLFDDMRDQILENLKPGDVARLMHTNRAIRTSLISKKVDNKFWKAAITKEFPRELTSTSEGASRSFRLMYGGAVLNRARQSQLRPEIPWVPLSMHRFHAPLEPRRPFSPGFDPVGNPYPDVNPYVPMPDPLNPIGDPRNPLADERQPFLPGFSRPRAPGPDLNPFGDPLNREIFGPPRGGQRNPGGPFQRGGHFL</sequence>
<evidence type="ECO:0000313" key="3">
    <source>
        <dbReference type="Proteomes" id="UP000835052"/>
    </source>
</evidence>
<feature type="compositionally biased region" description="Low complexity" evidence="1">
    <location>
        <begin position="399"/>
        <end position="420"/>
    </location>
</feature>
<keyword evidence="3" id="KW-1185">Reference proteome</keyword>
<dbReference type="OrthoDB" id="5829927at2759"/>
<dbReference type="AlphaFoldDB" id="A0A8S1HCZ8"/>
<proteinExistence type="predicted"/>
<feature type="compositionally biased region" description="Low complexity" evidence="1">
    <location>
        <begin position="97"/>
        <end position="106"/>
    </location>
</feature>
<protein>
    <recommendedName>
        <fullName evidence="4">Ubiquitin-like domain-containing protein</fullName>
    </recommendedName>
</protein>
<organism evidence="2 3">
    <name type="scientific">Caenorhabditis auriculariae</name>
    <dbReference type="NCBI Taxonomy" id="2777116"/>
    <lineage>
        <taxon>Eukaryota</taxon>
        <taxon>Metazoa</taxon>
        <taxon>Ecdysozoa</taxon>
        <taxon>Nematoda</taxon>
        <taxon>Chromadorea</taxon>
        <taxon>Rhabditida</taxon>
        <taxon>Rhabditina</taxon>
        <taxon>Rhabditomorpha</taxon>
        <taxon>Rhabditoidea</taxon>
        <taxon>Rhabditidae</taxon>
        <taxon>Peloderinae</taxon>
        <taxon>Caenorhabditis</taxon>
    </lineage>
</organism>
<evidence type="ECO:0000313" key="2">
    <source>
        <dbReference type="EMBL" id="CAD6192932.1"/>
    </source>
</evidence>
<dbReference type="EMBL" id="CAJGYM010000030">
    <property type="protein sequence ID" value="CAD6192932.1"/>
    <property type="molecule type" value="Genomic_DNA"/>
</dbReference>
<comment type="caution">
    <text evidence="2">The sequence shown here is derived from an EMBL/GenBank/DDBJ whole genome shotgun (WGS) entry which is preliminary data.</text>
</comment>
<dbReference type="InterPro" id="IPR029071">
    <property type="entry name" value="Ubiquitin-like_domsf"/>
</dbReference>
<reference evidence="2" key="1">
    <citation type="submission" date="2020-10" db="EMBL/GenBank/DDBJ databases">
        <authorList>
            <person name="Kikuchi T."/>
        </authorList>
    </citation>
    <scope>NUCLEOTIDE SEQUENCE</scope>
    <source>
        <strain evidence="2">NKZ352</strain>
    </source>
</reference>
<feature type="region of interest" description="Disordered" evidence="1">
    <location>
        <begin position="369"/>
        <end position="420"/>
    </location>
</feature>